<name>A0A1X1WQ00_MYCIR</name>
<feature type="region of interest" description="Disordered" evidence="1">
    <location>
        <begin position="86"/>
        <end position="109"/>
    </location>
</feature>
<evidence type="ECO:0000256" key="1">
    <source>
        <dbReference type="SAM" id="MobiDB-lite"/>
    </source>
</evidence>
<evidence type="ECO:0000313" key="3">
    <source>
        <dbReference type="Proteomes" id="UP000193622"/>
    </source>
</evidence>
<gene>
    <name evidence="2" type="ORF">AWC12_12140</name>
</gene>
<organism evidence="2 3">
    <name type="scientific">Mycolicibacterium iranicum</name>
    <name type="common">Mycobacterium iranicum</name>
    <dbReference type="NCBI Taxonomy" id="912594"/>
    <lineage>
        <taxon>Bacteria</taxon>
        <taxon>Bacillati</taxon>
        <taxon>Actinomycetota</taxon>
        <taxon>Actinomycetes</taxon>
        <taxon>Mycobacteriales</taxon>
        <taxon>Mycobacteriaceae</taxon>
        <taxon>Mycolicibacterium</taxon>
    </lineage>
</organism>
<comment type="caution">
    <text evidence="2">The sequence shown here is derived from an EMBL/GenBank/DDBJ whole genome shotgun (WGS) entry which is preliminary data.</text>
</comment>
<protein>
    <submittedName>
        <fullName evidence="2">Uncharacterized protein</fullName>
    </submittedName>
</protein>
<proteinExistence type="predicted"/>
<dbReference type="AlphaFoldDB" id="A0A1X1WQ00"/>
<reference evidence="2 3" key="1">
    <citation type="submission" date="2016-01" db="EMBL/GenBank/DDBJ databases">
        <title>The new phylogeny of the genus Mycobacterium.</title>
        <authorList>
            <person name="Tarcisio F."/>
            <person name="Conor M."/>
            <person name="Antonella G."/>
            <person name="Elisabetta G."/>
            <person name="Giulia F.S."/>
            <person name="Sara T."/>
            <person name="Anna F."/>
            <person name="Clotilde B."/>
            <person name="Roberto B."/>
            <person name="Veronica D.S."/>
            <person name="Fabio R."/>
            <person name="Monica P."/>
            <person name="Olivier J."/>
            <person name="Enrico T."/>
            <person name="Nicola S."/>
        </authorList>
    </citation>
    <scope>NUCLEOTIDE SEQUENCE [LARGE SCALE GENOMIC DNA]</scope>
    <source>
        <strain evidence="2 3">DSM 45541</strain>
    </source>
</reference>
<dbReference type="Proteomes" id="UP000193622">
    <property type="component" value="Unassembled WGS sequence"/>
</dbReference>
<dbReference type="EMBL" id="LQPC01000028">
    <property type="protein sequence ID" value="ORV88644.1"/>
    <property type="molecule type" value="Genomic_DNA"/>
</dbReference>
<sequence>MEPSEDSDDPAAVIRIRRELSQLRADNAAKVPPAVSARVTAALRSAPRPAVHSIARPKLSRAQSVGLLTGLGAAALATVVGAHMLADDSSPESPARPTASKITVSGPPFPLSNDELRAALDTPPDLGPLSNAHRRGSCLAGLGYSPGSEVLGGRQLEAFRRSAVLMLLPGQTAGEVRAVVVEPGCDDAHTALLAETSLHR</sequence>
<accession>A0A1X1WQ00</accession>
<evidence type="ECO:0000313" key="2">
    <source>
        <dbReference type="EMBL" id="ORV88644.1"/>
    </source>
</evidence>